<gene>
    <name evidence="1" type="ORF">PoB_005257100</name>
</gene>
<reference evidence="1 2" key="1">
    <citation type="journal article" date="2021" name="Elife">
        <title>Chloroplast acquisition without the gene transfer in kleptoplastic sea slugs, Plakobranchus ocellatus.</title>
        <authorList>
            <person name="Maeda T."/>
            <person name="Takahashi S."/>
            <person name="Yoshida T."/>
            <person name="Shimamura S."/>
            <person name="Takaki Y."/>
            <person name="Nagai Y."/>
            <person name="Toyoda A."/>
            <person name="Suzuki Y."/>
            <person name="Arimoto A."/>
            <person name="Ishii H."/>
            <person name="Satoh N."/>
            <person name="Nishiyama T."/>
            <person name="Hasebe M."/>
            <person name="Maruyama T."/>
            <person name="Minagawa J."/>
            <person name="Obokata J."/>
            <person name="Shigenobu S."/>
        </authorList>
    </citation>
    <scope>NUCLEOTIDE SEQUENCE [LARGE SCALE GENOMIC DNA]</scope>
</reference>
<evidence type="ECO:0000313" key="2">
    <source>
        <dbReference type="Proteomes" id="UP000735302"/>
    </source>
</evidence>
<name>A0AAV4BS62_9GAST</name>
<dbReference type="EMBL" id="BLXT01005778">
    <property type="protein sequence ID" value="GFO26066.1"/>
    <property type="molecule type" value="Genomic_DNA"/>
</dbReference>
<dbReference type="AlphaFoldDB" id="A0AAV4BS62"/>
<proteinExistence type="predicted"/>
<protein>
    <submittedName>
        <fullName evidence="1">Uncharacterized protein</fullName>
    </submittedName>
</protein>
<organism evidence="1 2">
    <name type="scientific">Plakobranchus ocellatus</name>
    <dbReference type="NCBI Taxonomy" id="259542"/>
    <lineage>
        <taxon>Eukaryota</taxon>
        <taxon>Metazoa</taxon>
        <taxon>Spiralia</taxon>
        <taxon>Lophotrochozoa</taxon>
        <taxon>Mollusca</taxon>
        <taxon>Gastropoda</taxon>
        <taxon>Heterobranchia</taxon>
        <taxon>Euthyneura</taxon>
        <taxon>Panpulmonata</taxon>
        <taxon>Sacoglossa</taxon>
        <taxon>Placobranchoidea</taxon>
        <taxon>Plakobranchidae</taxon>
        <taxon>Plakobranchus</taxon>
    </lineage>
</organism>
<comment type="caution">
    <text evidence="1">The sequence shown here is derived from an EMBL/GenBank/DDBJ whole genome shotgun (WGS) entry which is preliminary data.</text>
</comment>
<dbReference type="Proteomes" id="UP000735302">
    <property type="component" value="Unassembled WGS sequence"/>
</dbReference>
<keyword evidence="2" id="KW-1185">Reference proteome</keyword>
<evidence type="ECO:0000313" key="1">
    <source>
        <dbReference type="EMBL" id="GFO26066.1"/>
    </source>
</evidence>
<sequence length="74" mass="8423">MDASIMKSNTVSSYLSKQEETKAKLKARLAFSDQEIELQGRRIHELEQLVKRQRLKLNTLCAGPMLMDGAIETE</sequence>
<accession>A0AAV4BS62</accession>